<accession>A0A0K1PBM5</accession>
<evidence type="ECO:0000313" key="3">
    <source>
        <dbReference type="Proteomes" id="UP000055590"/>
    </source>
</evidence>
<dbReference type="RefSeq" id="WP_050724966.1">
    <property type="nucleotide sequence ID" value="NZ_CP012332.1"/>
</dbReference>
<proteinExistence type="predicted"/>
<dbReference type="OrthoDB" id="5512663at2"/>
<reference evidence="2 3" key="1">
    <citation type="submission" date="2015-08" db="EMBL/GenBank/DDBJ databases">
        <authorList>
            <person name="Babu N.S."/>
            <person name="Beckwith C.J."/>
            <person name="Beseler K.G."/>
            <person name="Brison A."/>
            <person name="Carone J.V."/>
            <person name="Caskin T.P."/>
            <person name="Diamond M."/>
            <person name="Durham M.E."/>
            <person name="Foxe J.M."/>
            <person name="Go M."/>
            <person name="Henderson B.A."/>
            <person name="Jones I.B."/>
            <person name="McGettigan J.A."/>
            <person name="Micheletti S.J."/>
            <person name="Nasrallah M.E."/>
            <person name="Ortiz D."/>
            <person name="Piller C.R."/>
            <person name="Privatt S.R."/>
            <person name="Schneider S.L."/>
            <person name="Sharp S."/>
            <person name="Smith T.C."/>
            <person name="Stanton J.D."/>
            <person name="Ullery H.E."/>
            <person name="Wilson R.J."/>
            <person name="Serrano M.G."/>
            <person name="Buck G."/>
            <person name="Lee V."/>
            <person name="Wang Y."/>
            <person name="Carvalho R."/>
            <person name="Voegtly L."/>
            <person name="Shi R."/>
            <person name="Duckworth R."/>
            <person name="Johnson A."/>
            <person name="Loviza R."/>
            <person name="Walstead R."/>
            <person name="Shah Z."/>
            <person name="Kiflezghi M."/>
            <person name="Wade K."/>
            <person name="Ball S.L."/>
            <person name="Bradley K.W."/>
            <person name="Asai D.J."/>
            <person name="Bowman C.A."/>
            <person name="Russell D.A."/>
            <person name="Pope W.H."/>
            <person name="Jacobs-Sera D."/>
            <person name="Hendrix R.W."/>
            <person name="Hatfull G.F."/>
        </authorList>
    </citation>
    <scope>NUCLEOTIDE SEQUENCE [LARGE SCALE GENOMIC DNA]</scope>
    <source>
        <strain evidence="2 3">DSM 27710</strain>
    </source>
</reference>
<evidence type="ECO:0000256" key="1">
    <source>
        <dbReference type="SAM" id="MobiDB-lite"/>
    </source>
</evidence>
<keyword evidence="3" id="KW-1185">Reference proteome</keyword>
<protein>
    <recommendedName>
        <fullName evidence="4">Vegetative protein</fullName>
    </recommendedName>
</protein>
<name>A0A0K1PBM5_9BACT</name>
<dbReference type="AlphaFoldDB" id="A0A0K1PBM5"/>
<evidence type="ECO:0000313" key="2">
    <source>
        <dbReference type="EMBL" id="AKU90524.1"/>
    </source>
</evidence>
<organism evidence="2 3">
    <name type="scientific">Vulgatibacter incomptus</name>
    <dbReference type="NCBI Taxonomy" id="1391653"/>
    <lineage>
        <taxon>Bacteria</taxon>
        <taxon>Pseudomonadati</taxon>
        <taxon>Myxococcota</taxon>
        <taxon>Myxococcia</taxon>
        <taxon>Myxococcales</taxon>
        <taxon>Cystobacterineae</taxon>
        <taxon>Vulgatibacteraceae</taxon>
        <taxon>Vulgatibacter</taxon>
    </lineage>
</organism>
<feature type="region of interest" description="Disordered" evidence="1">
    <location>
        <begin position="52"/>
        <end position="86"/>
    </location>
</feature>
<dbReference type="KEGG" id="vin:AKJ08_0911"/>
<evidence type="ECO:0008006" key="4">
    <source>
        <dbReference type="Google" id="ProtNLM"/>
    </source>
</evidence>
<gene>
    <name evidence="2" type="ORF">AKJ08_0911</name>
</gene>
<dbReference type="EMBL" id="CP012332">
    <property type="protein sequence ID" value="AKU90524.1"/>
    <property type="molecule type" value="Genomic_DNA"/>
</dbReference>
<feature type="compositionally biased region" description="Low complexity" evidence="1">
    <location>
        <begin position="52"/>
        <end position="68"/>
    </location>
</feature>
<dbReference type="Proteomes" id="UP000055590">
    <property type="component" value="Chromosome"/>
</dbReference>
<feature type="region of interest" description="Disordered" evidence="1">
    <location>
        <begin position="103"/>
        <end position="127"/>
    </location>
</feature>
<sequence>MSIDHSAAALADALRNLGESLGRALADGISRGVQEGLAQSLELDQLVDRVPARATGGARPAAAAAAPRRGGRPRGEARACRVHGCPDPARSRGLCSRHYQQELRREKSGGPELDDAESEVEAASQMPVEARPPMVRKRIETVGAPAPSPEQAVTVDAAAKLLQEHLRREEVQHPSATEAAKRIFG</sequence>